<feature type="non-terminal residue" evidence="1">
    <location>
        <position position="64"/>
    </location>
</feature>
<proteinExistence type="predicted"/>
<protein>
    <submittedName>
        <fullName evidence="1">Uncharacterized protein</fullName>
    </submittedName>
</protein>
<accession>A0A0B7BTI2</accession>
<sequence length="64" mass="7231">MCLANLHCCLSALDVFMQVIGINVFVNIYGHVCFGGGVRRYSLLHRCCSQPPLIHQLNTRLKKK</sequence>
<organism evidence="1">
    <name type="scientific">Arion vulgaris</name>
    <dbReference type="NCBI Taxonomy" id="1028688"/>
    <lineage>
        <taxon>Eukaryota</taxon>
        <taxon>Metazoa</taxon>
        <taxon>Spiralia</taxon>
        <taxon>Lophotrochozoa</taxon>
        <taxon>Mollusca</taxon>
        <taxon>Gastropoda</taxon>
        <taxon>Heterobranchia</taxon>
        <taxon>Euthyneura</taxon>
        <taxon>Panpulmonata</taxon>
        <taxon>Eupulmonata</taxon>
        <taxon>Stylommatophora</taxon>
        <taxon>Helicina</taxon>
        <taxon>Arionoidea</taxon>
        <taxon>Arionidae</taxon>
        <taxon>Arion</taxon>
    </lineage>
</organism>
<gene>
    <name evidence="1" type="primary">ORF212316</name>
</gene>
<dbReference type="EMBL" id="HACG01049639">
    <property type="protein sequence ID" value="CEK96504.1"/>
    <property type="molecule type" value="Transcribed_RNA"/>
</dbReference>
<name>A0A0B7BTI2_9EUPU</name>
<dbReference type="AlphaFoldDB" id="A0A0B7BTI2"/>
<evidence type="ECO:0000313" key="1">
    <source>
        <dbReference type="EMBL" id="CEK96504.1"/>
    </source>
</evidence>
<reference evidence="1" key="1">
    <citation type="submission" date="2014-12" db="EMBL/GenBank/DDBJ databases">
        <title>Insight into the proteome of Arion vulgaris.</title>
        <authorList>
            <person name="Aradska J."/>
            <person name="Bulat T."/>
            <person name="Smidak R."/>
            <person name="Sarate P."/>
            <person name="Gangsoo J."/>
            <person name="Sialana F."/>
            <person name="Bilban M."/>
            <person name="Lubec G."/>
        </authorList>
    </citation>
    <scope>NUCLEOTIDE SEQUENCE</scope>
    <source>
        <tissue evidence="1">Skin</tissue>
    </source>
</reference>